<keyword evidence="1" id="KW-0732">Signal</keyword>
<evidence type="ECO:0000313" key="3">
    <source>
        <dbReference type="Proteomes" id="UP001642484"/>
    </source>
</evidence>
<comment type="caution">
    <text evidence="2">The sequence shown here is derived from an EMBL/GenBank/DDBJ whole genome shotgun (WGS) entry which is preliminary data.</text>
</comment>
<evidence type="ECO:0000313" key="2">
    <source>
        <dbReference type="EMBL" id="CAK9069113.1"/>
    </source>
</evidence>
<accession>A0ABP0P0D8</accession>
<proteinExistence type="predicted"/>
<organism evidence="2 3">
    <name type="scientific">Durusdinium trenchii</name>
    <dbReference type="NCBI Taxonomy" id="1381693"/>
    <lineage>
        <taxon>Eukaryota</taxon>
        <taxon>Sar</taxon>
        <taxon>Alveolata</taxon>
        <taxon>Dinophyceae</taxon>
        <taxon>Suessiales</taxon>
        <taxon>Symbiodiniaceae</taxon>
        <taxon>Durusdinium</taxon>
    </lineage>
</organism>
<reference evidence="2 3" key="1">
    <citation type="submission" date="2024-02" db="EMBL/GenBank/DDBJ databases">
        <authorList>
            <person name="Chen Y."/>
            <person name="Shah S."/>
            <person name="Dougan E. K."/>
            <person name="Thang M."/>
            <person name="Chan C."/>
        </authorList>
    </citation>
    <scope>NUCLEOTIDE SEQUENCE [LARGE SCALE GENOMIC DNA]</scope>
</reference>
<dbReference type="Proteomes" id="UP001642484">
    <property type="component" value="Unassembled WGS sequence"/>
</dbReference>
<gene>
    <name evidence="2" type="ORF">CCMP2556_LOCUS33970</name>
</gene>
<evidence type="ECO:0000256" key="1">
    <source>
        <dbReference type="SAM" id="SignalP"/>
    </source>
</evidence>
<sequence>MAFRSCILLHVLLEASARPKTPTVQWGQKPERLYVTIPLKEVTEPEVELEDVRRTVGGWFGDIIPPHSIDPFEDEDDPKLVHGCEVFMKDVQVYIDFSHPSGGAELVGANNTQEAHELVAARLPAAQEERIYFRGISQGQEYEAESSRVRQS</sequence>
<feature type="chain" id="PRO_5047082392" evidence="1">
    <location>
        <begin position="18"/>
        <end position="152"/>
    </location>
</feature>
<keyword evidence="3" id="KW-1185">Reference proteome</keyword>
<dbReference type="EMBL" id="CAXAMN010022406">
    <property type="protein sequence ID" value="CAK9069113.1"/>
    <property type="molecule type" value="Genomic_DNA"/>
</dbReference>
<name>A0ABP0P0D8_9DINO</name>
<protein>
    <submittedName>
        <fullName evidence="2">Uncharacterized protein</fullName>
    </submittedName>
</protein>
<feature type="signal peptide" evidence="1">
    <location>
        <begin position="1"/>
        <end position="17"/>
    </location>
</feature>